<accession>A0AAW2GYJ8</accession>
<comment type="caution">
    <text evidence="2">The sequence shown here is derived from an EMBL/GenBank/DDBJ whole genome shotgun (WGS) entry which is preliminary data.</text>
</comment>
<reference evidence="2 3" key="1">
    <citation type="submission" date="2023-03" db="EMBL/GenBank/DDBJ databases">
        <title>High recombination rates correlate with genetic variation in Cardiocondyla obscurior ants.</title>
        <authorList>
            <person name="Errbii M."/>
        </authorList>
    </citation>
    <scope>NUCLEOTIDE SEQUENCE [LARGE SCALE GENOMIC DNA]</scope>
    <source>
        <strain evidence="2">Alpha-2009</strain>
        <tissue evidence="2">Whole body</tissue>
    </source>
</reference>
<dbReference type="AlphaFoldDB" id="A0AAW2GYJ8"/>
<dbReference type="Proteomes" id="UP001430953">
    <property type="component" value="Unassembled WGS sequence"/>
</dbReference>
<protein>
    <submittedName>
        <fullName evidence="2">Uncharacterized protein</fullName>
    </submittedName>
</protein>
<keyword evidence="3" id="KW-1185">Reference proteome</keyword>
<feature type="compositionally biased region" description="Polar residues" evidence="1">
    <location>
        <begin position="16"/>
        <end position="26"/>
    </location>
</feature>
<sequence length="164" mass="17833">MSRIGGTRLERGPLGSGSTSGCRTPSAVNSGSLVAGSLSINSLINGIEGRPCAETRAETRRTRESRCGRGIEKYSFRVNRFARGEGTPAWVRVAATDNPRRDMPPGPRLRAALSLRSATEFASRVKPFPSRGSLPFCFYERSRRAGYLQTAIFVCLESGSFRGE</sequence>
<dbReference type="EMBL" id="JADYXP020000001">
    <property type="protein sequence ID" value="KAL0132386.1"/>
    <property type="molecule type" value="Genomic_DNA"/>
</dbReference>
<feature type="region of interest" description="Disordered" evidence="1">
    <location>
        <begin position="1"/>
        <end position="26"/>
    </location>
</feature>
<evidence type="ECO:0000256" key="1">
    <source>
        <dbReference type="SAM" id="MobiDB-lite"/>
    </source>
</evidence>
<evidence type="ECO:0000313" key="2">
    <source>
        <dbReference type="EMBL" id="KAL0132386.1"/>
    </source>
</evidence>
<name>A0AAW2GYJ8_9HYME</name>
<organism evidence="2 3">
    <name type="scientific">Cardiocondyla obscurior</name>
    <dbReference type="NCBI Taxonomy" id="286306"/>
    <lineage>
        <taxon>Eukaryota</taxon>
        <taxon>Metazoa</taxon>
        <taxon>Ecdysozoa</taxon>
        <taxon>Arthropoda</taxon>
        <taxon>Hexapoda</taxon>
        <taxon>Insecta</taxon>
        <taxon>Pterygota</taxon>
        <taxon>Neoptera</taxon>
        <taxon>Endopterygota</taxon>
        <taxon>Hymenoptera</taxon>
        <taxon>Apocrita</taxon>
        <taxon>Aculeata</taxon>
        <taxon>Formicoidea</taxon>
        <taxon>Formicidae</taxon>
        <taxon>Myrmicinae</taxon>
        <taxon>Cardiocondyla</taxon>
    </lineage>
</organism>
<proteinExistence type="predicted"/>
<gene>
    <name evidence="2" type="ORF">PUN28_000275</name>
</gene>
<dbReference type="PROSITE" id="PS51257">
    <property type="entry name" value="PROKAR_LIPOPROTEIN"/>
    <property type="match status" value="1"/>
</dbReference>
<evidence type="ECO:0000313" key="3">
    <source>
        <dbReference type="Proteomes" id="UP001430953"/>
    </source>
</evidence>